<feature type="region of interest" description="Disordered" evidence="6">
    <location>
        <begin position="1337"/>
        <end position="1361"/>
    </location>
</feature>
<evidence type="ECO:0000256" key="3">
    <source>
        <dbReference type="ARBA" id="ARBA00022692"/>
    </source>
</evidence>
<feature type="region of interest" description="Disordered" evidence="6">
    <location>
        <begin position="660"/>
        <end position="706"/>
    </location>
</feature>
<feature type="transmembrane region" description="Helical" evidence="7">
    <location>
        <begin position="162"/>
        <end position="181"/>
    </location>
</feature>
<sequence>MEVGGSNHVAKGRLLAAAAPVLLISMGYIDPGKWVSCIDSGARFGSDLMPFVLLFNLLGILCYYLSARIGVITGRNLARIIGIAQGLSMMFGVDLFSAVLLMGLNAVLYPLFSVLMESSKFKIIVVYMAGLTLVCYVLGTLISLPEFPVTSNGFLSKLGGESAFALMSLLGANIMPHYFYLHSSIVQVCEKRWGGRPQLKEDGLDGVSHKGLKAGALVVVEETYCRVAGVTMSNLWTATEVGNVVVPTCGRRTVANFFWVYLLERYQGPAGVSKGVWSHDNFIITLTISSGIFLVNYVLTNSSASAFYNTGLGLLTVQDSISIIDQAFRNPMVSFTSFVILFLANQISALSWEFCAEGGETMLHDFLKMDLPGWLHRATVRIFAVVPALYCLWHSGAEGMYHMLICIQVIVALLLPSSMIPLFRIASSKTIMGLFKISPILEFVVLLAFMGVLGLEIIFTVEMIFGESDWVGNLRWNMGNNTSISYVSLLSTSCISLSFVLWLAATPLKSASAGVDSQPWSWDPQQIVHDSYTKMEGDDVVETRNHEEEPLCEQEFPLSREGYVHSHQEMPTANCDIDFPDTIMDSVQEPYLSTIEENSVVSVPASLSRGHFDPKQPFVSGESISVSNVVGGASEVLPLSMSTVNCEAINPIEQTLRIKGDLPIEKDGEEGNAWHPEESSKDAPGVDPPATQEGPGSFRSLGGKSDEGGASIGSLSRLSGLGRAARRQFAAALDEFWGQLYDFHGQLTQEAKIKKLDLIFGMDSKPSQSLTKADSGLKDMGVQFQPLGFGVSVNPMNLSFKNASDQQKFGNHMNTVYKFPGVPSSIWSNQTPSLGGYGQGSNGRMLDVGERRYQSLCLPPSSDGLEHQPATVHGYELASYLRPNFFNGELGAPSQKAPSLVPNNYGESPAFSLGQKSTNGLNSMQPSSFQNLALKRYNLMQSDNYHYDPRAARSVENLDSESNAKKYHSLPDISGRSVSLRNPHLYDRSTQWSIPKSSMGIGVSVGRTAYEQSSYVSVGSGTAAPVAFDELSPSRAYKDAIASSLNSASNSGSFWSRQPYEQFGVANKIMSHGTEGPGSQAGSMTREPEALPLAELESKLLQSLRICILKLLKLEGSEWLFRPNDGVDEDLIDRVASRERFFYEVESQDLKQAAAHLSESQYSYSERKPGTPMRGDDAVLANLVSSVPQCGEGCVWKADLVVSFGVWCIHRVLELSLMESRPELWGKYTYVLNRLQGVIDLAFFKPRTPMSPCFCLQVPASYEMRPSPPISNSSLPPASRPARGKVTTAALLLDIIKDVEIAISCRKGRSGTAAGDVAFPKGKENLASVLKRYKRRLSNKPVGTNESGSGSRKLPSSSYGS</sequence>
<comment type="caution">
    <text evidence="8">The sequence shown here is derived from an EMBL/GenBank/DDBJ whole genome shotgun (WGS) entry which is preliminary data.</text>
</comment>
<evidence type="ECO:0000256" key="7">
    <source>
        <dbReference type="SAM" id="Phobius"/>
    </source>
</evidence>
<dbReference type="OrthoDB" id="409173at2759"/>
<dbReference type="PANTHER" id="PTHR11706">
    <property type="entry name" value="SOLUTE CARRIER PROTEIN FAMILY 11 MEMBER"/>
    <property type="match status" value="1"/>
</dbReference>
<evidence type="ECO:0000256" key="4">
    <source>
        <dbReference type="ARBA" id="ARBA00022989"/>
    </source>
</evidence>
<proteinExistence type="inferred from homology"/>
<evidence type="ECO:0008006" key="10">
    <source>
        <dbReference type="Google" id="ProtNLM"/>
    </source>
</evidence>
<reference evidence="8" key="1">
    <citation type="submission" date="2022-04" db="EMBL/GenBank/DDBJ databases">
        <title>Carnegiea gigantea Genome sequencing and assembly v2.</title>
        <authorList>
            <person name="Copetti D."/>
            <person name="Sanderson M.J."/>
            <person name="Burquez A."/>
            <person name="Wojciechowski M.F."/>
        </authorList>
    </citation>
    <scope>NUCLEOTIDE SEQUENCE</scope>
    <source>
        <strain evidence="8">SGP5-SGP5p</strain>
        <tissue evidence="8">Aerial part</tissue>
    </source>
</reference>
<evidence type="ECO:0000256" key="2">
    <source>
        <dbReference type="ARBA" id="ARBA00009965"/>
    </source>
</evidence>
<accession>A0A9Q1GRN6</accession>
<keyword evidence="9" id="KW-1185">Reference proteome</keyword>
<comment type="similarity">
    <text evidence="2">Belongs to the NRAMP (TC 2.A.55) family.</text>
</comment>
<feature type="transmembrane region" description="Helical" evidence="7">
    <location>
        <begin position="332"/>
        <end position="354"/>
    </location>
</feature>
<feature type="compositionally biased region" description="Low complexity" evidence="6">
    <location>
        <begin position="1347"/>
        <end position="1361"/>
    </location>
</feature>
<feature type="transmembrane region" description="Helical" evidence="7">
    <location>
        <begin position="486"/>
        <end position="505"/>
    </location>
</feature>
<dbReference type="EMBL" id="JAKOGI010001772">
    <property type="protein sequence ID" value="KAJ8424111.1"/>
    <property type="molecule type" value="Genomic_DNA"/>
</dbReference>
<dbReference type="Proteomes" id="UP001153076">
    <property type="component" value="Unassembled WGS sequence"/>
</dbReference>
<dbReference type="PANTHER" id="PTHR11706:SF75">
    <property type="entry name" value="ETHYLENE-INSENSITIVE PROTEIN 2"/>
    <property type="match status" value="1"/>
</dbReference>
<name>A0A9Q1GRN6_9CARY</name>
<organism evidence="8 9">
    <name type="scientific">Carnegiea gigantea</name>
    <dbReference type="NCBI Taxonomy" id="171969"/>
    <lineage>
        <taxon>Eukaryota</taxon>
        <taxon>Viridiplantae</taxon>
        <taxon>Streptophyta</taxon>
        <taxon>Embryophyta</taxon>
        <taxon>Tracheophyta</taxon>
        <taxon>Spermatophyta</taxon>
        <taxon>Magnoliopsida</taxon>
        <taxon>eudicotyledons</taxon>
        <taxon>Gunneridae</taxon>
        <taxon>Pentapetalae</taxon>
        <taxon>Caryophyllales</taxon>
        <taxon>Cactineae</taxon>
        <taxon>Cactaceae</taxon>
        <taxon>Cactoideae</taxon>
        <taxon>Echinocereeae</taxon>
        <taxon>Carnegiea</taxon>
    </lineage>
</organism>
<feature type="transmembrane region" description="Helical" evidence="7">
    <location>
        <begin position="400"/>
        <end position="423"/>
    </location>
</feature>
<dbReference type="InterPro" id="IPR001046">
    <property type="entry name" value="NRAMP_fam"/>
</dbReference>
<feature type="transmembrane region" description="Helical" evidence="7">
    <location>
        <begin position="443"/>
        <end position="465"/>
    </location>
</feature>
<dbReference type="GO" id="GO:0015086">
    <property type="term" value="F:cadmium ion transmembrane transporter activity"/>
    <property type="evidence" value="ECO:0007669"/>
    <property type="project" value="TreeGrafter"/>
</dbReference>
<dbReference type="Pfam" id="PF01566">
    <property type="entry name" value="Nramp"/>
    <property type="match status" value="2"/>
</dbReference>
<evidence type="ECO:0000256" key="5">
    <source>
        <dbReference type="ARBA" id="ARBA00023136"/>
    </source>
</evidence>
<evidence type="ECO:0000313" key="8">
    <source>
        <dbReference type="EMBL" id="KAJ8424111.1"/>
    </source>
</evidence>
<protein>
    <recommendedName>
        <fullName evidence="10">Ethylene-insensitive protein 2</fullName>
    </recommendedName>
</protein>
<evidence type="ECO:0000256" key="1">
    <source>
        <dbReference type="ARBA" id="ARBA00004141"/>
    </source>
</evidence>
<dbReference type="GO" id="GO:0005384">
    <property type="term" value="F:manganese ion transmembrane transporter activity"/>
    <property type="evidence" value="ECO:0007669"/>
    <property type="project" value="TreeGrafter"/>
</dbReference>
<dbReference type="PIRSF" id="PIRSF037378">
    <property type="entry name" value="EIN2"/>
    <property type="match status" value="1"/>
</dbReference>
<keyword evidence="5 7" id="KW-0472">Membrane</keyword>
<comment type="subcellular location">
    <subcellularLocation>
        <location evidence="1">Membrane</location>
        <topology evidence="1">Multi-pass membrane protein</topology>
    </subcellularLocation>
</comment>
<dbReference type="GO" id="GO:0005886">
    <property type="term" value="C:plasma membrane"/>
    <property type="evidence" value="ECO:0007669"/>
    <property type="project" value="TreeGrafter"/>
</dbReference>
<keyword evidence="4 7" id="KW-1133">Transmembrane helix</keyword>
<feature type="transmembrane region" description="Helical" evidence="7">
    <location>
        <begin position="123"/>
        <end position="142"/>
    </location>
</feature>
<feature type="transmembrane region" description="Helical" evidence="7">
    <location>
        <begin position="49"/>
        <end position="65"/>
    </location>
</feature>
<dbReference type="GO" id="GO:0034755">
    <property type="term" value="P:iron ion transmembrane transport"/>
    <property type="evidence" value="ECO:0007669"/>
    <property type="project" value="TreeGrafter"/>
</dbReference>
<dbReference type="GO" id="GO:0009873">
    <property type="term" value="P:ethylene-activated signaling pathway"/>
    <property type="evidence" value="ECO:0007669"/>
    <property type="project" value="InterPro"/>
</dbReference>
<evidence type="ECO:0000313" key="9">
    <source>
        <dbReference type="Proteomes" id="UP001153076"/>
    </source>
</evidence>
<dbReference type="InterPro" id="IPR017187">
    <property type="entry name" value="EIN2"/>
</dbReference>
<feature type="transmembrane region" description="Helical" evidence="7">
    <location>
        <begin position="12"/>
        <end position="29"/>
    </location>
</feature>
<keyword evidence="3 7" id="KW-0812">Transmembrane</keyword>
<feature type="transmembrane region" description="Helical" evidence="7">
    <location>
        <begin position="374"/>
        <end position="393"/>
    </location>
</feature>
<feature type="transmembrane region" description="Helical" evidence="7">
    <location>
        <begin position="99"/>
        <end position="116"/>
    </location>
</feature>
<evidence type="ECO:0000256" key="6">
    <source>
        <dbReference type="SAM" id="MobiDB-lite"/>
    </source>
</evidence>
<gene>
    <name evidence="8" type="ORF">Cgig2_018121</name>
</gene>